<accession>A0ABR3H297</accession>
<keyword evidence="4 5" id="KW-0238">DNA-binding</keyword>
<comment type="caution">
    <text evidence="7">The sequence shown here is derived from an EMBL/GenBank/DDBJ whole genome shotgun (WGS) entry which is preliminary data.</text>
</comment>
<protein>
    <recommendedName>
        <fullName evidence="6">THAP-type domain-containing protein</fullName>
    </recommendedName>
</protein>
<dbReference type="PANTHER" id="PTHR46927">
    <property type="entry name" value="AGAP005574-PA"/>
    <property type="match status" value="1"/>
</dbReference>
<evidence type="ECO:0000259" key="6">
    <source>
        <dbReference type="PROSITE" id="PS50950"/>
    </source>
</evidence>
<dbReference type="InterPro" id="IPR006612">
    <property type="entry name" value="THAP_Znf"/>
</dbReference>
<dbReference type="EMBL" id="JBEUOH010000029">
    <property type="protein sequence ID" value="KAL0858937.1"/>
    <property type="molecule type" value="Genomic_DNA"/>
</dbReference>
<evidence type="ECO:0000256" key="2">
    <source>
        <dbReference type="ARBA" id="ARBA00022771"/>
    </source>
</evidence>
<dbReference type="Gene3D" id="6.20.210.20">
    <property type="entry name" value="THAP domain"/>
    <property type="match status" value="1"/>
</dbReference>
<dbReference type="Pfam" id="PF05485">
    <property type="entry name" value="THAP"/>
    <property type="match status" value="1"/>
</dbReference>
<dbReference type="InterPro" id="IPR052224">
    <property type="entry name" value="THAP_domain_protein"/>
</dbReference>
<evidence type="ECO:0000256" key="5">
    <source>
        <dbReference type="PROSITE-ProRule" id="PRU00309"/>
    </source>
</evidence>
<gene>
    <name evidence="7" type="ORF">ABMA27_011361</name>
</gene>
<dbReference type="PANTHER" id="PTHR46927:SF3">
    <property type="entry name" value="THAP-TYPE DOMAIN-CONTAINING PROTEIN"/>
    <property type="match status" value="1"/>
</dbReference>
<dbReference type="Proteomes" id="UP001549920">
    <property type="component" value="Unassembled WGS sequence"/>
</dbReference>
<evidence type="ECO:0000313" key="8">
    <source>
        <dbReference type="Proteomes" id="UP001549920"/>
    </source>
</evidence>
<keyword evidence="3" id="KW-0862">Zinc</keyword>
<reference evidence="7 8" key="1">
    <citation type="submission" date="2024-06" db="EMBL/GenBank/DDBJ databases">
        <title>A chromosome-level genome assembly of beet webworm, Loxostege sticticalis.</title>
        <authorList>
            <person name="Zhang Y."/>
        </authorList>
    </citation>
    <scope>NUCLEOTIDE SEQUENCE [LARGE SCALE GENOMIC DNA]</scope>
    <source>
        <strain evidence="7">AQ026</strain>
        <tissue evidence="7">Whole body</tissue>
    </source>
</reference>
<evidence type="ECO:0000256" key="1">
    <source>
        <dbReference type="ARBA" id="ARBA00022723"/>
    </source>
</evidence>
<dbReference type="InterPro" id="IPR038441">
    <property type="entry name" value="THAP_Znf_sf"/>
</dbReference>
<evidence type="ECO:0000313" key="7">
    <source>
        <dbReference type="EMBL" id="KAL0858937.1"/>
    </source>
</evidence>
<keyword evidence="2 5" id="KW-0863">Zinc-finger</keyword>
<dbReference type="PROSITE" id="PS50950">
    <property type="entry name" value="ZF_THAP"/>
    <property type="match status" value="1"/>
</dbReference>
<evidence type="ECO:0000256" key="4">
    <source>
        <dbReference type="ARBA" id="ARBA00023125"/>
    </source>
</evidence>
<organism evidence="7 8">
    <name type="scientific">Loxostege sticticalis</name>
    <name type="common">Beet webworm moth</name>
    <dbReference type="NCBI Taxonomy" id="481309"/>
    <lineage>
        <taxon>Eukaryota</taxon>
        <taxon>Metazoa</taxon>
        <taxon>Ecdysozoa</taxon>
        <taxon>Arthropoda</taxon>
        <taxon>Hexapoda</taxon>
        <taxon>Insecta</taxon>
        <taxon>Pterygota</taxon>
        <taxon>Neoptera</taxon>
        <taxon>Endopterygota</taxon>
        <taxon>Lepidoptera</taxon>
        <taxon>Glossata</taxon>
        <taxon>Ditrysia</taxon>
        <taxon>Pyraloidea</taxon>
        <taxon>Crambidae</taxon>
        <taxon>Pyraustinae</taxon>
        <taxon>Loxostege</taxon>
    </lineage>
</organism>
<keyword evidence="1" id="KW-0479">Metal-binding</keyword>
<feature type="domain" description="THAP-type" evidence="6">
    <location>
        <begin position="1"/>
        <end position="88"/>
    </location>
</feature>
<keyword evidence="8" id="KW-1185">Reference proteome</keyword>
<sequence>MPSCVVKWCKNYTTSQKKCQGITFHRFPTGNEPWKDDWTRIIRNCRGQEDWSASKSSVVCRIHFDQNDLYTTTKGRRRLVTSATRIKLFMCLKFHPVFNTHHFTRKCPRYLSFYLASEHNPLSTPKRLPLGTSLSVPLSVRPSPPPATLTRSSVQRAAGRPTLRLPVRGLHSRTRLFHRSSVLRQTWPAHHYVSVFSQGCFWIHNPLQVKKNF</sequence>
<evidence type="ECO:0000256" key="3">
    <source>
        <dbReference type="ARBA" id="ARBA00022833"/>
    </source>
</evidence>
<proteinExistence type="predicted"/>
<dbReference type="SUPFAM" id="SSF57716">
    <property type="entry name" value="Glucocorticoid receptor-like (DNA-binding domain)"/>
    <property type="match status" value="1"/>
</dbReference>
<name>A0ABR3H297_LOXSC</name>